<comment type="caution">
    <text evidence="1">The sequence shown here is derived from an EMBL/GenBank/DDBJ whole genome shotgun (WGS) entry which is preliminary data.</text>
</comment>
<evidence type="ECO:0000313" key="2">
    <source>
        <dbReference type="Proteomes" id="UP000775213"/>
    </source>
</evidence>
<accession>A0AAV7GJC2</accession>
<organism evidence="1 2">
    <name type="scientific">Dendrobium chrysotoxum</name>
    <name type="common">Orchid</name>
    <dbReference type="NCBI Taxonomy" id="161865"/>
    <lineage>
        <taxon>Eukaryota</taxon>
        <taxon>Viridiplantae</taxon>
        <taxon>Streptophyta</taxon>
        <taxon>Embryophyta</taxon>
        <taxon>Tracheophyta</taxon>
        <taxon>Spermatophyta</taxon>
        <taxon>Magnoliopsida</taxon>
        <taxon>Liliopsida</taxon>
        <taxon>Asparagales</taxon>
        <taxon>Orchidaceae</taxon>
        <taxon>Epidendroideae</taxon>
        <taxon>Malaxideae</taxon>
        <taxon>Dendrobiinae</taxon>
        <taxon>Dendrobium</taxon>
    </lineage>
</organism>
<proteinExistence type="predicted"/>
<keyword evidence="2" id="KW-1185">Reference proteome</keyword>
<gene>
    <name evidence="1" type="ORF">IEQ34_015861</name>
</gene>
<dbReference type="Proteomes" id="UP000775213">
    <property type="component" value="Unassembled WGS sequence"/>
</dbReference>
<evidence type="ECO:0000313" key="1">
    <source>
        <dbReference type="EMBL" id="KAH0455829.1"/>
    </source>
</evidence>
<dbReference type="EMBL" id="JAGFBR010000014">
    <property type="protein sequence ID" value="KAH0455829.1"/>
    <property type="molecule type" value="Genomic_DNA"/>
</dbReference>
<sequence length="77" mass="8558">MYDPPGSRPLNMLDVIASGHEVVEPVRAPWTMEVDDSRRLTLIDVVSSSITSDGLIIILKKYHLPNDLVMVAPKKTD</sequence>
<dbReference type="AlphaFoldDB" id="A0AAV7GJC2"/>
<protein>
    <submittedName>
        <fullName evidence="1">Uncharacterized protein</fullName>
    </submittedName>
</protein>
<reference evidence="1 2" key="1">
    <citation type="journal article" date="2021" name="Hortic Res">
        <title>Chromosome-scale assembly of the Dendrobium chrysotoxum genome enhances the understanding of orchid evolution.</title>
        <authorList>
            <person name="Zhang Y."/>
            <person name="Zhang G.Q."/>
            <person name="Zhang D."/>
            <person name="Liu X.D."/>
            <person name="Xu X.Y."/>
            <person name="Sun W.H."/>
            <person name="Yu X."/>
            <person name="Zhu X."/>
            <person name="Wang Z.W."/>
            <person name="Zhao X."/>
            <person name="Zhong W.Y."/>
            <person name="Chen H."/>
            <person name="Yin W.L."/>
            <person name="Huang T."/>
            <person name="Niu S.C."/>
            <person name="Liu Z.J."/>
        </authorList>
    </citation>
    <scope>NUCLEOTIDE SEQUENCE [LARGE SCALE GENOMIC DNA]</scope>
    <source>
        <strain evidence="1">Lindl</strain>
    </source>
</reference>
<name>A0AAV7GJC2_DENCH</name>